<comment type="similarity">
    <text evidence="2">Belongs to the multi antimicrobial extrusion (MATE) (TC 2.A.66.1) family. MepA subfamily.</text>
</comment>
<sequence>MRIQLSDHFTYRTLLRFSLPSMIMMVFTSIYGVVDGLFVSNFVGSTPFAAVNLVMPVLYFLSGPGYLLGTGGTAVVAATLGQKKRHLANGFFSSLIQTTAAAGIIVLILGQWMLQPALQLFGAQGTLLAESLHYGRIALLGVPFLMLQDAFQSFFAAAEKPRLGLEIIIAAGITNALLDALFIIVLDWGLTGAAAATVLGMAVGGLLPVLYFIRPNTSLLRLGKGIYSARILGRACLNGSSEMVNVAASSLVTFLYNYQLLKWAGPDGVAAYGVVMYLSFIFAAVYIGYAMGASPIIAYHLGAKNREELHNLFRRSMHILAAFSLTTFSITQLFASPLTALFVGYDQHLWAFTLQGMRWYSLAFLFSTFNYFGSAFFTALNNGLVSGLLAFVRTLVLEPLCIIIFPLLYGTTGIWAAFPIAEICTCLITVSTFYRLGSRYGYLH</sequence>
<dbReference type="GO" id="GO:0046677">
    <property type="term" value="P:response to antibiotic"/>
    <property type="evidence" value="ECO:0007669"/>
    <property type="project" value="UniProtKB-KW"/>
</dbReference>
<organism evidence="11 12">
    <name type="scientific">Megasphaera hexanoica</name>
    <dbReference type="NCBI Taxonomy" id="1675036"/>
    <lineage>
        <taxon>Bacteria</taxon>
        <taxon>Bacillati</taxon>
        <taxon>Bacillota</taxon>
        <taxon>Negativicutes</taxon>
        <taxon>Veillonellales</taxon>
        <taxon>Veillonellaceae</taxon>
        <taxon>Megasphaera</taxon>
    </lineage>
</organism>
<dbReference type="CDD" id="cd13143">
    <property type="entry name" value="MATE_MepA_like"/>
    <property type="match status" value="1"/>
</dbReference>
<feature type="transmembrane region" description="Helical" evidence="10">
    <location>
        <begin position="387"/>
        <end position="408"/>
    </location>
</feature>
<evidence type="ECO:0000256" key="7">
    <source>
        <dbReference type="ARBA" id="ARBA00022989"/>
    </source>
</evidence>
<dbReference type="InterPro" id="IPR048279">
    <property type="entry name" value="MdtK-like"/>
</dbReference>
<feature type="transmembrane region" description="Helical" evidence="10">
    <location>
        <begin position="192"/>
        <end position="214"/>
    </location>
</feature>
<dbReference type="RefSeq" id="WP_170088012.1">
    <property type="nucleotide sequence ID" value="NZ_JABAFG010000023.1"/>
</dbReference>
<evidence type="ECO:0000256" key="4">
    <source>
        <dbReference type="ARBA" id="ARBA00022448"/>
    </source>
</evidence>
<feature type="transmembrane region" description="Helical" evidence="10">
    <location>
        <begin position="163"/>
        <end position="186"/>
    </location>
</feature>
<reference evidence="11 12" key="1">
    <citation type="submission" date="2020-04" db="EMBL/GenBank/DDBJ databases">
        <authorList>
            <person name="Hitch T.C.A."/>
            <person name="Wylensek D."/>
            <person name="Clavel T."/>
        </authorList>
    </citation>
    <scope>NUCLEOTIDE SEQUENCE [LARGE SCALE GENOMIC DNA]</scope>
    <source>
        <strain evidence="11 12">Oil-RF-744-FAT-WT-6-1</strain>
    </source>
</reference>
<dbReference type="EMBL" id="JABAFG010000023">
    <property type="protein sequence ID" value="NME29167.1"/>
    <property type="molecule type" value="Genomic_DNA"/>
</dbReference>
<dbReference type="PIRSF" id="PIRSF006603">
    <property type="entry name" value="DinF"/>
    <property type="match status" value="1"/>
</dbReference>
<evidence type="ECO:0000313" key="12">
    <source>
        <dbReference type="Proteomes" id="UP000591071"/>
    </source>
</evidence>
<evidence type="ECO:0000256" key="5">
    <source>
        <dbReference type="ARBA" id="ARBA00022475"/>
    </source>
</evidence>
<comment type="caution">
    <text evidence="11">The sequence shown here is derived from an EMBL/GenBank/DDBJ whole genome shotgun (WGS) entry which is preliminary data.</text>
</comment>
<protein>
    <recommendedName>
        <fullName evidence="3">Multidrug export protein MepA</fullName>
    </recommendedName>
</protein>
<dbReference type="InterPro" id="IPR051327">
    <property type="entry name" value="MATE_MepA_subfamily"/>
</dbReference>
<dbReference type="GO" id="GO:0042910">
    <property type="term" value="F:xenobiotic transmembrane transporter activity"/>
    <property type="evidence" value="ECO:0007669"/>
    <property type="project" value="InterPro"/>
</dbReference>
<proteinExistence type="inferred from homology"/>
<dbReference type="PANTHER" id="PTHR43823">
    <property type="entry name" value="SPORULATION PROTEIN YKVU"/>
    <property type="match status" value="1"/>
</dbReference>
<evidence type="ECO:0000313" key="11">
    <source>
        <dbReference type="EMBL" id="NME29167.1"/>
    </source>
</evidence>
<dbReference type="Pfam" id="PF01554">
    <property type="entry name" value="MatE"/>
    <property type="match status" value="2"/>
</dbReference>
<dbReference type="InterPro" id="IPR045070">
    <property type="entry name" value="MATE_MepA-like"/>
</dbReference>
<keyword evidence="4" id="KW-0813">Transport</keyword>
<evidence type="ECO:0000256" key="8">
    <source>
        <dbReference type="ARBA" id="ARBA00023136"/>
    </source>
</evidence>
<feature type="transmembrane region" description="Helical" evidence="10">
    <location>
        <begin position="357"/>
        <end position="380"/>
    </location>
</feature>
<evidence type="ECO:0000256" key="3">
    <source>
        <dbReference type="ARBA" id="ARBA00022106"/>
    </source>
</evidence>
<dbReference type="PANTHER" id="PTHR43823:SF3">
    <property type="entry name" value="MULTIDRUG EXPORT PROTEIN MEPA"/>
    <property type="match status" value="1"/>
</dbReference>
<name>A0A848C1S3_9FIRM</name>
<keyword evidence="6 10" id="KW-0812">Transmembrane</keyword>
<evidence type="ECO:0000256" key="6">
    <source>
        <dbReference type="ARBA" id="ARBA00022692"/>
    </source>
</evidence>
<evidence type="ECO:0000256" key="10">
    <source>
        <dbReference type="SAM" id="Phobius"/>
    </source>
</evidence>
<dbReference type="AlphaFoldDB" id="A0A848C1S3"/>
<feature type="transmembrane region" description="Helical" evidence="10">
    <location>
        <begin position="134"/>
        <end position="151"/>
    </location>
</feature>
<feature type="transmembrane region" description="Helical" evidence="10">
    <location>
        <begin position="414"/>
        <end position="434"/>
    </location>
</feature>
<feature type="transmembrane region" description="Helical" evidence="10">
    <location>
        <begin position="21"/>
        <end position="39"/>
    </location>
</feature>
<feature type="transmembrane region" description="Helical" evidence="10">
    <location>
        <begin position="59"/>
        <end position="80"/>
    </location>
</feature>
<keyword evidence="8 10" id="KW-0472">Membrane</keyword>
<gene>
    <name evidence="11" type="ORF">HF872_11170</name>
</gene>
<keyword evidence="7 10" id="KW-1133">Transmembrane helix</keyword>
<dbReference type="InterPro" id="IPR002528">
    <property type="entry name" value="MATE_fam"/>
</dbReference>
<feature type="transmembrane region" description="Helical" evidence="10">
    <location>
        <begin position="319"/>
        <end position="345"/>
    </location>
</feature>
<feature type="transmembrane region" description="Helical" evidence="10">
    <location>
        <begin position="235"/>
        <end position="256"/>
    </location>
</feature>
<evidence type="ECO:0000256" key="1">
    <source>
        <dbReference type="ARBA" id="ARBA00004651"/>
    </source>
</evidence>
<evidence type="ECO:0000256" key="2">
    <source>
        <dbReference type="ARBA" id="ARBA00008417"/>
    </source>
</evidence>
<feature type="transmembrane region" description="Helical" evidence="10">
    <location>
        <begin position="276"/>
        <end position="298"/>
    </location>
</feature>
<keyword evidence="5" id="KW-1003">Cell membrane</keyword>
<keyword evidence="9" id="KW-0046">Antibiotic resistance</keyword>
<dbReference type="GO" id="GO:0005886">
    <property type="term" value="C:plasma membrane"/>
    <property type="evidence" value="ECO:0007669"/>
    <property type="project" value="UniProtKB-SubCell"/>
</dbReference>
<accession>A0A848C1S3</accession>
<feature type="transmembrane region" description="Helical" evidence="10">
    <location>
        <begin position="92"/>
        <end position="114"/>
    </location>
</feature>
<dbReference type="GO" id="GO:0015297">
    <property type="term" value="F:antiporter activity"/>
    <property type="evidence" value="ECO:0007669"/>
    <property type="project" value="InterPro"/>
</dbReference>
<comment type="subcellular location">
    <subcellularLocation>
        <location evidence="1">Cell membrane</location>
        <topology evidence="1">Multi-pass membrane protein</topology>
    </subcellularLocation>
</comment>
<evidence type="ECO:0000256" key="9">
    <source>
        <dbReference type="ARBA" id="ARBA00023251"/>
    </source>
</evidence>
<dbReference type="Proteomes" id="UP000591071">
    <property type="component" value="Unassembled WGS sequence"/>
</dbReference>